<feature type="region of interest" description="Disordered" evidence="1">
    <location>
        <begin position="134"/>
        <end position="174"/>
    </location>
</feature>
<evidence type="ECO:0000313" key="3">
    <source>
        <dbReference type="EMBL" id="BCJ33360.1"/>
    </source>
</evidence>
<keyword evidence="4" id="KW-1185">Reference proteome</keyword>
<feature type="compositionally biased region" description="Low complexity" evidence="1">
    <location>
        <begin position="146"/>
        <end position="158"/>
    </location>
</feature>
<keyword evidence="2" id="KW-0472">Membrane</keyword>
<feature type="transmembrane region" description="Helical" evidence="2">
    <location>
        <begin position="32"/>
        <end position="57"/>
    </location>
</feature>
<dbReference type="KEGG" id="atl:Athai_08630"/>
<evidence type="ECO:0000256" key="2">
    <source>
        <dbReference type="SAM" id="Phobius"/>
    </source>
</evidence>
<protein>
    <submittedName>
        <fullName evidence="3">Uncharacterized protein</fullName>
    </submittedName>
</protein>
<evidence type="ECO:0000313" key="4">
    <source>
        <dbReference type="Proteomes" id="UP000611640"/>
    </source>
</evidence>
<keyword evidence="2" id="KW-1133">Transmembrane helix</keyword>
<proteinExistence type="predicted"/>
<keyword evidence="2" id="KW-0812">Transmembrane</keyword>
<accession>A0A7R7DKI6</accession>
<feature type="transmembrane region" description="Helical" evidence="2">
    <location>
        <begin position="69"/>
        <end position="91"/>
    </location>
</feature>
<dbReference type="Proteomes" id="UP000611640">
    <property type="component" value="Chromosome"/>
</dbReference>
<dbReference type="EMBL" id="AP023355">
    <property type="protein sequence ID" value="BCJ33360.1"/>
    <property type="molecule type" value="Genomic_DNA"/>
</dbReference>
<dbReference type="RefSeq" id="WP_203960266.1">
    <property type="nucleotide sequence ID" value="NZ_AP023355.1"/>
</dbReference>
<feature type="transmembrane region" description="Helical" evidence="2">
    <location>
        <begin position="103"/>
        <end position="126"/>
    </location>
</feature>
<gene>
    <name evidence="3" type="ORF">Athai_08630</name>
</gene>
<reference evidence="3 4" key="1">
    <citation type="submission" date="2020-08" db="EMBL/GenBank/DDBJ databases">
        <title>Whole genome shotgun sequence of Actinocatenispora thailandica NBRC 105041.</title>
        <authorList>
            <person name="Komaki H."/>
            <person name="Tamura T."/>
        </authorList>
    </citation>
    <scope>NUCLEOTIDE SEQUENCE [LARGE SCALE GENOMIC DNA]</scope>
    <source>
        <strain evidence="3 4">NBRC 105041</strain>
    </source>
</reference>
<sequence length="174" mass="17549">MRAIRAALVLLGLVGIGYGALGLATESRPVSVGLFAVAAILGHDLLLAPLAILVAVLARRLVPADLYPVVRGGLIVSGAVVLAFLPTVLGFGRRATNPSALPLNYPLGLAVTLAAVWLVTAALAVLRRRRPGAHQYATGPAPHTAPTGGNPEPGGPESPTKDGESGQPGPSKVG</sequence>
<dbReference type="AlphaFoldDB" id="A0A7R7DKI6"/>
<evidence type="ECO:0000256" key="1">
    <source>
        <dbReference type="SAM" id="MobiDB-lite"/>
    </source>
</evidence>
<name>A0A7R7DKI6_9ACTN</name>
<organism evidence="3 4">
    <name type="scientific">Actinocatenispora thailandica</name>
    <dbReference type="NCBI Taxonomy" id="227318"/>
    <lineage>
        <taxon>Bacteria</taxon>
        <taxon>Bacillati</taxon>
        <taxon>Actinomycetota</taxon>
        <taxon>Actinomycetes</taxon>
        <taxon>Micromonosporales</taxon>
        <taxon>Micromonosporaceae</taxon>
        <taxon>Actinocatenispora</taxon>
    </lineage>
</organism>